<dbReference type="EMBL" id="CACVKT020001914">
    <property type="protein sequence ID" value="CAC5373575.1"/>
    <property type="molecule type" value="Genomic_DNA"/>
</dbReference>
<dbReference type="Proteomes" id="UP000507470">
    <property type="component" value="Unassembled WGS sequence"/>
</dbReference>
<gene>
    <name evidence="2" type="ORF">MCOR_11293</name>
</gene>
<evidence type="ECO:0000313" key="3">
    <source>
        <dbReference type="Proteomes" id="UP000507470"/>
    </source>
</evidence>
<dbReference type="OrthoDB" id="6071331at2759"/>
<feature type="chain" id="PRO_5026749499" evidence="1">
    <location>
        <begin position="19"/>
        <end position="159"/>
    </location>
</feature>
<evidence type="ECO:0000313" key="2">
    <source>
        <dbReference type="EMBL" id="CAC5373575.1"/>
    </source>
</evidence>
<organism evidence="2 3">
    <name type="scientific">Mytilus coruscus</name>
    <name type="common">Sea mussel</name>
    <dbReference type="NCBI Taxonomy" id="42192"/>
    <lineage>
        <taxon>Eukaryota</taxon>
        <taxon>Metazoa</taxon>
        <taxon>Spiralia</taxon>
        <taxon>Lophotrochozoa</taxon>
        <taxon>Mollusca</taxon>
        <taxon>Bivalvia</taxon>
        <taxon>Autobranchia</taxon>
        <taxon>Pteriomorphia</taxon>
        <taxon>Mytilida</taxon>
        <taxon>Mytiloidea</taxon>
        <taxon>Mytilidae</taxon>
        <taxon>Mytilinae</taxon>
        <taxon>Mytilus</taxon>
    </lineage>
</organism>
<feature type="signal peptide" evidence="1">
    <location>
        <begin position="1"/>
        <end position="18"/>
    </location>
</feature>
<evidence type="ECO:0000256" key="1">
    <source>
        <dbReference type="SAM" id="SignalP"/>
    </source>
</evidence>
<dbReference type="AlphaFoldDB" id="A0A6J8AXM6"/>
<proteinExistence type="predicted"/>
<accession>A0A6J8AXM6</accession>
<protein>
    <submittedName>
        <fullName evidence="2">Uncharacterized protein</fullName>
    </submittedName>
</protein>
<sequence>MICFTFFNLLCAVAFAEGHERLLEPPSRSSMFRKGFPKPPHYKDNQLSCGGFSTNHTQAWCQSYPYGIFQITDNIAHYCERCKKCEEIVRNYLLTAVLKQCTPYLNTICGGTALAVNHFITDHGGNFGNGMGFCQLSKMCRVGYGLVENGTFHYYVDKS</sequence>
<name>A0A6J8AXM6_MYTCO</name>
<keyword evidence="1" id="KW-0732">Signal</keyword>
<keyword evidence="3" id="KW-1185">Reference proteome</keyword>
<reference evidence="2 3" key="1">
    <citation type="submission" date="2020-06" db="EMBL/GenBank/DDBJ databases">
        <authorList>
            <person name="Li R."/>
            <person name="Bekaert M."/>
        </authorList>
    </citation>
    <scope>NUCLEOTIDE SEQUENCE [LARGE SCALE GENOMIC DNA]</scope>
    <source>
        <strain evidence="3">wild</strain>
    </source>
</reference>